<evidence type="ECO:0000313" key="1">
    <source>
        <dbReference type="EMBL" id="MDJ1482049.1"/>
    </source>
</evidence>
<dbReference type="EMBL" id="JASJOS010000006">
    <property type="protein sequence ID" value="MDJ1482049.1"/>
    <property type="molecule type" value="Genomic_DNA"/>
</dbReference>
<dbReference type="Proteomes" id="UP001241110">
    <property type="component" value="Unassembled WGS sequence"/>
</dbReference>
<dbReference type="AlphaFoldDB" id="A0AAE3QSH3"/>
<accession>A0AAE3QSH3</accession>
<name>A0AAE3QSH3_9BACT</name>
<dbReference type="InterPro" id="IPR012347">
    <property type="entry name" value="Ferritin-like"/>
</dbReference>
<sequence length="172" mass="20613">MDNLRKYHTSLNRLLLAQMYRTEAYKKASEGTIDIKLKRLFKDNARIGKKFIEDISLMINPLMIAETEDTDLPTHYQRTWEALPDILFGESKNTVLDQYLAGENLSFQLYTEVLNSETEFPELVRDVLLSQKEIIRYTIEEMKEMKVSKLNLFFRKFTQLRRFFIQRRIQFQ</sequence>
<evidence type="ECO:0000313" key="2">
    <source>
        <dbReference type="Proteomes" id="UP001241110"/>
    </source>
</evidence>
<dbReference type="RefSeq" id="WP_313980657.1">
    <property type="nucleotide sequence ID" value="NZ_JASJOS010000006.1"/>
</dbReference>
<reference evidence="1" key="1">
    <citation type="submission" date="2023-05" db="EMBL/GenBank/DDBJ databases">
        <authorList>
            <person name="Zhang X."/>
        </authorList>
    </citation>
    <scope>NUCLEOTIDE SEQUENCE</scope>
    <source>
        <strain evidence="1">YF14B1</strain>
    </source>
</reference>
<evidence type="ECO:0008006" key="3">
    <source>
        <dbReference type="Google" id="ProtNLM"/>
    </source>
</evidence>
<organism evidence="1 2">
    <name type="scientific">Xanthocytophaga flava</name>
    <dbReference type="NCBI Taxonomy" id="3048013"/>
    <lineage>
        <taxon>Bacteria</taxon>
        <taxon>Pseudomonadati</taxon>
        <taxon>Bacteroidota</taxon>
        <taxon>Cytophagia</taxon>
        <taxon>Cytophagales</taxon>
        <taxon>Rhodocytophagaceae</taxon>
        <taxon>Xanthocytophaga</taxon>
    </lineage>
</organism>
<gene>
    <name evidence="1" type="ORF">QNI16_16220</name>
</gene>
<comment type="caution">
    <text evidence="1">The sequence shown here is derived from an EMBL/GenBank/DDBJ whole genome shotgun (WGS) entry which is preliminary data.</text>
</comment>
<proteinExistence type="predicted"/>
<dbReference type="Gene3D" id="1.20.1260.10">
    <property type="match status" value="1"/>
</dbReference>
<protein>
    <recommendedName>
        <fullName evidence="3">DUF2383 domain-containing protein</fullName>
    </recommendedName>
</protein>